<dbReference type="RefSeq" id="WP_150401384.1">
    <property type="nucleotide sequence ID" value="NZ_VXLC01000003.1"/>
</dbReference>
<evidence type="ECO:0000313" key="2">
    <source>
        <dbReference type="Proteomes" id="UP000323876"/>
    </source>
</evidence>
<reference evidence="1 2" key="1">
    <citation type="submission" date="2019-09" db="EMBL/GenBank/DDBJ databases">
        <authorList>
            <person name="Wang X."/>
        </authorList>
    </citation>
    <scope>NUCLEOTIDE SEQUENCE [LARGE SCALE GENOMIC DNA]</scope>
    <source>
        <strain evidence="1 2">CICC 11023</strain>
    </source>
</reference>
<accession>A0A5N0EK56</accession>
<protein>
    <submittedName>
        <fullName evidence="1">S26 family signal peptidase</fullName>
    </submittedName>
</protein>
<sequence>MGALDAAAARVAGGATVRIRPVGSSMVPLIRSRELVTIAPVDPATIEVGDIVLVRVSGTTYLHLVTAIAGDRVQIGNNHGRINGWTSRARVFGLCTEIEGVPRRNVDGKILRPAE</sequence>
<dbReference type="Proteomes" id="UP000323876">
    <property type="component" value="Unassembled WGS sequence"/>
</dbReference>
<organism evidence="1 2">
    <name type="scientific">Nocardia colli</name>
    <dbReference type="NCBI Taxonomy" id="2545717"/>
    <lineage>
        <taxon>Bacteria</taxon>
        <taxon>Bacillati</taxon>
        <taxon>Actinomycetota</taxon>
        <taxon>Actinomycetes</taxon>
        <taxon>Mycobacteriales</taxon>
        <taxon>Nocardiaceae</taxon>
        <taxon>Nocardia</taxon>
    </lineage>
</organism>
<dbReference type="EMBL" id="VXLC01000003">
    <property type="protein sequence ID" value="KAA8889109.1"/>
    <property type="molecule type" value="Genomic_DNA"/>
</dbReference>
<evidence type="ECO:0000313" key="1">
    <source>
        <dbReference type="EMBL" id="KAA8889109.1"/>
    </source>
</evidence>
<dbReference type="SUPFAM" id="SSF51306">
    <property type="entry name" value="LexA/Signal peptidase"/>
    <property type="match status" value="1"/>
</dbReference>
<dbReference type="Gene3D" id="2.10.109.10">
    <property type="entry name" value="Umud Fragment, subunit A"/>
    <property type="match status" value="1"/>
</dbReference>
<dbReference type="InterPro" id="IPR036286">
    <property type="entry name" value="LexA/Signal_pep-like_sf"/>
</dbReference>
<keyword evidence="2" id="KW-1185">Reference proteome</keyword>
<name>A0A5N0EK56_9NOCA</name>
<dbReference type="OrthoDB" id="8448202at2"/>
<gene>
    <name evidence="1" type="ORF">F3087_08990</name>
</gene>
<dbReference type="AlphaFoldDB" id="A0A5N0EK56"/>
<proteinExistence type="predicted"/>
<comment type="caution">
    <text evidence="1">The sequence shown here is derived from an EMBL/GenBank/DDBJ whole genome shotgun (WGS) entry which is preliminary data.</text>
</comment>